<evidence type="ECO:0008006" key="3">
    <source>
        <dbReference type="Google" id="ProtNLM"/>
    </source>
</evidence>
<evidence type="ECO:0000313" key="2">
    <source>
        <dbReference type="Proteomes" id="UP001470230"/>
    </source>
</evidence>
<dbReference type="Gene3D" id="3.80.10.10">
    <property type="entry name" value="Ribonuclease Inhibitor"/>
    <property type="match status" value="1"/>
</dbReference>
<organism evidence="1 2">
    <name type="scientific">Tritrichomonas musculus</name>
    <dbReference type="NCBI Taxonomy" id="1915356"/>
    <lineage>
        <taxon>Eukaryota</taxon>
        <taxon>Metamonada</taxon>
        <taxon>Parabasalia</taxon>
        <taxon>Tritrichomonadida</taxon>
        <taxon>Tritrichomonadidae</taxon>
        <taxon>Tritrichomonas</taxon>
    </lineage>
</organism>
<name>A0ABR2HMM6_9EUKA</name>
<evidence type="ECO:0000313" key="1">
    <source>
        <dbReference type="EMBL" id="KAK8849921.1"/>
    </source>
</evidence>
<comment type="caution">
    <text evidence="1">The sequence shown here is derived from an EMBL/GenBank/DDBJ whole genome shotgun (WGS) entry which is preliminary data.</text>
</comment>
<keyword evidence="2" id="KW-1185">Reference proteome</keyword>
<dbReference type="Proteomes" id="UP001470230">
    <property type="component" value="Unassembled WGS sequence"/>
</dbReference>
<gene>
    <name evidence="1" type="ORF">M9Y10_018512</name>
</gene>
<dbReference type="EMBL" id="JAPFFF010000025">
    <property type="protein sequence ID" value="KAK8849921.1"/>
    <property type="molecule type" value="Genomic_DNA"/>
</dbReference>
<dbReference type="InterPro" id="IPR032675">
    <property type="entry name" value="LRR_dom_sf"/>
</dbReference>
<sequence>MRLTKVEFASNSNLQAIEKFAFSQSSIKSISLPSNVSKIYENVYYYCTELQIIEIPEDSKLESFPSLNYIGSQKLIVMISSSFKPFK</sequence>
<proteinExistence type="predicted"/>
<dbReference type="InterPro" id="IPR026906">
    <property type="entry name" value="LRR_5"/>
</dbReference>
<reference evidence="1 2" key="1">
    <citation type="submission" date="2024-04" db="EMBL/GenBank/DDBJ databases">
        <title>Tritrichomonas musculus Genome.</title>
        <authorList>
            <person name="Alves-Ferreira E."/>
            <person name="Grigg M."/>
            <person name="Lorenzi H."/>
            <person name="Galac M."/>
        </authorList>
    </citation>
    <scope>NUCLEOTIDE SEQUENCE [LARGE SCALE GENOMIC DNA]</scope>
    <source>
        <strain evidence="1 2">EAF2021</strain>
    </source>
</reference>
<dbReference type="Pfam" id="PF13306">
    <property type="entry name" value="LRR_5"/>
    <property type="match status" value="1"/>
</dbReference>
<accession>A0ABR2HMM6</accession>
<protein>
    <recommendedName>
        <fullName evidence="3">Leucine-rich repeat domain-containing protein</fullName>
    </recommendedName>
</protein>